<keyword evidence="3" id="KW-1185">Reference proteome</keyword>
<reference evidence="2" key="1">
    <citation type="submission" date="2019-10" db="EMBL/GenBank/DDBJ databases">
        <title>The sequence and de novo assembly of the wild yak genome.</title>
        <authorList>
            <person name="Liu Y."/>
        </authorList>
    </citation>
    <scope>NUCLEOTIDE SEQUENCE [LARGE SCALE GENOMIC DNA]</scope>
    <source>
        <strain evidence="2">WY2019</strain>
    </source>
</reference>
<comment type="caution">
    <text evidence="2">The sequence shown here is derived from an EMBL/GenBank/DDBJ whole genome shotgun (WGS) entry which is preliminary data.</text>
</comment>
<gene>
    <name evidence="2" type="ORF">E5288_WYG004842</name>
</gene>
<name>A0A6B0QV14_9CETA</name>
<organism evidence="2 3">
    <name type="scientific">Bos mutus</name>
    <name type="common">wild yak</name>
    <dbReference type="NCBI Taxonomy" id="72004"/>
    <lineage>
        <taxon>Eukaryota</taxon>
        <taxon>Metazoa</taxon>
        <taxon>Chordata</taxon>
        <taxon>Craniata</taxon>
        <taxon>Vertebrata</taxon>
        <taxon>Euteleostomi</taxon>
        <taxon>Mammalia</taxon>
        <taxon>Eutheria</taxon>
        <taxon>Laurasiatheria</taxon>
        <taxon>Artiodactyla</taxon>
        <taxon>Ruminantia</taxon>
        <taxon>Pecora</taxon>
        <taxon>Bovidae</taxon>
        <taxon>Bovinae</taxon>
        <taxon>Bos</taxon>
    </lineage>
</organism>
<evidence type="ECO:0000256" key="1">
    <source>
        <dbReference type="SAM" id="MobiDB-lite"/>
    </source>
</evidence>
<evidence type="ECO:0000313" key="2">
    <source>
        <dbReference type="EMBL" id="MXQ81738.1"/>
    </source>
</evidence>
<evidence type="ECO:0000313" key="3">
    <source>
        <dbReference type="Proteomes" id="UP000322234"/>
    </source>
</evidence>
<protein>
    <submittedName>
        <fullName evidence="2">Uncharacterized protein</fullName>
    </submittedName>
</protein>
<feature type="compositionally biased region" description="Polar residues" evidence="1">
    <location>
        <begin position="46"/>
        <end position="67"/>
    </location>
</feature>
<accession>A0A6B0QV14</accession>
<sequence>MPTPDRTTKLAMSEKLGSCSSSVITRLKYTGSFSKELQSSRYCNRRNFSGKLSKNPQAPKSPPSRSMRNALGGKLSARVYECESGQRLGALFEALEAVPSPALAVPQT</sequence>
<proteinExistence type="predicted"/>
<dbReference type="EMBL" id="VBQZ03000009">
    <property type="protein sequence ID" value="MXQ81738.1"/>
    <property type="molecule type" value="Genomic_DNA"/>
</dbReference>
<feature type="region of interest" description="Disordered" evidence="1">
    <location>
        <begin position="46"/>
        <end position="70"/>
    </location>
</feature>
<dbReference type="AlphaFoldDB" id="A0A6B0QV14"/>
<dbReference type="Proteomes" id="UP000322234">
    <property type="component" value="Unassembled WGS sequence"/>
</dbReference>